<protein>
    <submittedName>
        <fullName evidence="1">Uncharacterized protein</fullName>
    </submittedName>
</protein>
<dbReference type="RefSeq" id="XP_009833777.1">
    <property type="nucleotide sequence ID" value="XM_009835475.1"/>
</dbReference>
<proteinExistence type="predicted"/>
<dbReference type="AlphaFoldDB" id="W4GB15"/>
<accession>W4GB15</accession>
<gene>
    <name evidence="1" type="ORF">H257_09302</name>
</gene>
<sequence length="167" mass="18841">MCVRLWVQIQRKLASFKGSKTRKKNTCTCGGRSIIPDSHDLVTYLKDLRRSELPMTSSHVLKFLRAGHAMRRICRQKKTQVDPEETCLAFGKKFHSDHPGVAMDCVYNVDETGIHYDILVDSGKKLPIVFVIRGVDGGTIETKVFNEYPSGHFYAIVMVGDLTQVPL</sequence>
<dbReference type="EMBL" id="KI913135">
    <property type="protein sequence ID" value="ETV76865.1"/>
    <property type="molecule type" value="Genomic_DNA"/>
</dbReference>
<organism evidence="1">
    <name type="scientific">Aphanomyces astaci</name>
    <name type="common">Crayfish plague agent</name>
    <dbReference type="NCBI Taxonomy" id="112090"/>
    <lineage>
        <taxon>Eukaryota</taxon>
        <taxon>Sar</taxon>
        <taxon>Stramenopiles</taxon>
        <taxon>Oomycota</taxon>
        <taxon>Saprolegniomycetes</taxon>
        <taxon>Saprolegniales</taxon>
        <taxon>Verrucalvaceae</taxon>
        <taxon>Aphanomyces</taxon>
    </lineage>
</organism>
<reference evidence="1" key="1">
    <citation type="submission" date="2013-12" db="EMBL/GenBank/DDBJ databases">
        <title>The Genome Sequence of Aphanomyces astaci APO3.</title>
        <authorList>
            <consortium name="The Broad Institute Genomics Platform"/>
            <person name="Russ C."/>
            <person name="Tyler B."/>
            <person name="van West P."/>
            <person name="Dieguez-Uribeondo J."/>
            <person name="Young S.K."/>
            <person name="Zeng Q."/>
            <person name="Gargeya S."/>
            <person name="Fitzgerald M."/>
            <person name="Abouelleil A."/>
            <person name="Alvarado L."/>
            <person name="Chapman S.B."/>
            <person name="Gainer-Dewar J."/>
            <person name="Goldberg J."/>
            <person name="Griggs A."/>
            <person name="Gujja S."/>
            <person name="Hansen M."/>
            <person name="Howarth C."/>
            <person name="Imamovic A."/>
            <person name="Ireland A."/>
            <person name="Larimer J."/>
            <person name="McCowan C."/>
            <person name="Murphy C."/>
            <person name="Pearson M."/>
            <person name="Poon T.W."/>
            <person name="Priest M."/>
            <person name="Roberts A."/>
            <person name="Saif S."/>
            <person name="Shea T."/>
            <person name="Sykes S."/>
            <person name="Wortman J."/>
            <person name="Nusbaum C."/>
            <person name="Birren B."/>
        </authorList>
    </citation>
    <scope>NUCLEOTIDE SEQUENCE [LARGE SCALE GENOMIC DNA]</scope>
    <source>
        <strain evidence="1">APO3</strain>
    </source>
</reference>
<dbReference type="GeneID" id="20811298"/>
<dbReference type="VEuPathDB" id="FungiDB:H257_09302"/>
<evidence type="ECO:0000313" key="1">
    <source>
        <dbReference type="EMBL" id="ETV76865.1"/>
    </source>
</evidence>
<name>W4GB15_APHAT</name>
<dbReference type="OrthoDB" id="110295at2759"/>